<keyword evidence="3" id="KW-1185">Reference proteome</keyword>
<evidence type="ECO:0000313" key="3">
    <source>
        <dbReference type="Proteomes" id="UP001485459"/>
    </source>
</evidence>
<accession>A0ABZ2YT09</accession>
<evidence type="ECO:0000313" key="2">
    <source>
        <dbReference type="EMBL" id="WZN41974.1"/>
    </source>
</evidence>
<keyword evidence="1" id="KW-0472">Membrane</keyword>
<sequence>MFRLFKKRKPADPGAVQSKVAHTIAVIQCAITMRLNKATSRWNRRAKICFLAIFTSVMITLSVLQFNYPLFHPPAGNSMDSAIRKGPTLKSSPYQRAYRSDSALFASFLQRLHQLKASPEGRDSLARFEKKRPGFIDSVLQWGNKIHPNP</sequence>
<protein>
    <submittedName>
        <fullName evidence="2">Uncharacterized protein</fullName>
    </submittedName>
</protein>
<evidence type="ECO:0000256" key="1">
    <source>
        <dbReference type="SAM" id="Phobius"/>
    </source>
</evidence>
<reference evidence="3" key="1">
    <citation type="submission" date="2024-03" db="EMBL/GenBank/DDBJ databases">
        <title>Chitinophaga horti sp. nov., isolated from garden soil.</title>
        <authorList>
            <person name="Lee D.S."/>
            <person name="Han D.M."/>
            <person name="Baek J.H."/>
            <person name="Choi D.G."/>
            <person name="Jeon J.H."/>
            <person name="Jeon C.O."/>
        </authorList>
    </citation>
    <scope>NUCLEOTIDE SEQUENCE [LARGE SCALE GENOMIC DNA]</scope>
    <source>
        <strain evidence="3">GPA1</strain>
    </source>
</reference>
<keyword evidence="1" id="KW-1133">Transmembrane helix</keyword>
<dbReference type="EMBL" id="CP149822">
    <property type="protein sequence ID" value="WZN41974.1"/>
    <property type="molecule type" value="Genomic_DNA"/>
</dbReference>
<organism evidence="2 3">
    <name type="scientific">Chitinophaga pollutisoli</name>
    <dbReference type="NCBI Taxonomy" id="3133966"/>
    <lineage>
        <taxon>Bacteria</taxon>
        <taxon>Pseudomonadati</taxon>
        <taxon>Bacteroidota</taxon>
        <taxon>Chitinophagia</taxon>
        <taxon>Chitinophagales</taxon>
        <taxon>Chitinophagaceae</taxon>
        <taxon>Chitinophaga</taxon>
    </lineage>
</organism>
<dbReference type="Proteomes" id="UP001485459">
    <property type="component" value="Chromosome"/>
</dbReference>
<name>A0ABZ2YT09_9BACT</name>
<dbReference type="RefSeq" id="WP_341836817.1">
    <property type="nucleotide sequence ID" value="NZ_CP149822.1"/>
</dbReference>
<proteinExistence type="predicted"/>
<keyword evidence="1" id="KW-0812">Transmembrane</keyword>
<gene>
    <name evidence="2" type="ORF">WJU16_02855</name>
</gene>
<feature type="transmembrane region" description="Helical" evidence="1">
    <location>
        <begin position="48"/>
        <end position="68"/>
    </location>
</feature>